<name>A0A0D2MJ70_9CHLO</name>
<keyword evidence="6" id="KW-1185">Reference proteome</keyword>
<feature type="coiled-coil region" evidence="2">
    <location>
        <begin position="108"/>
        <end position="156"/>
    </location>
</feature>
<evidence type="ECO:0000313" key="5">
    <source>
        <dbReference type="EMBL" id="KIZ03060.1"/>
    </source>
</evidence>
<reference evidence="5 6" key="1">
    <citation type="journal article" date="2013" name="BMC Genomics">
        <title>Reconstruction of the lipid metabolism for the microalga Monoraphidium neglectum from its genome sequence reveals characteristics suitable for biofuel production.</title>
        <authorList>
            <person name="Bogen C."/>
            <person name="Al-Dilaimi A."/>
            <person name="Albersmeier A."/>
            <person name="Wichmann J."/>
            <person name="Grundmann M."/>
            <person name="Rupp O."/>
            <person name="Lauersen K.J."/>
            <person name="Blifernez-Klassen O."/>
            <person name="Kalinowski J."/>
            <person name="Goesmann A."/>
            <person name="Mussgnug J.H."/>
            <person name="Kruse O."/>
        </authorList>
    </citation>
    <scope>NUCLEOTIDE SEQUENCE [LARGE SCALE GENOMIC DNA]</scope>
    <source>
        <strain evidence="5 6">SAG 48.87</strain>
    </source>
</reference>
<dbReference type="OrthoDB" id="10257567at2759"/>
<organism evidence="5 6">
    <name type="scientific">Monoraphidium neglectum</name>
    <dbReference type="NCBI Taxonomy" id="145388"/>
    <lineage>
        <taxon>Eukaryota</taxon>
        <taxon>Viridiplantae</taxon>
        <taxon>Chlorophyta</taxon>
        <taxon>core chlorophytes</taxon>
        <taxon>Chlorophyceae</taxon>
        <taxon>CS clade</taxon>
        <taxon>Sphaeropleales</taxon>
        <taxon>Selenastraceae</taxon>
        <taxon>Monoraphidium</taxon>
    </lineage>
</organism>
<feature type="domain" description="CASP C-terminal" evidence="4">
    <location>
        <begin position="30"/>
        <end position="267"/>
    </location>
</feature>
<dbReference type="PANTHER" id="PTHR14043">
    <property type="entry name" value="CCAAT DISPLACEMENT PROTEIN-RELATED"/>
    <property type="match status" value="1"/>
</dbReference>
<evidence type="ECO:0000256" key="2">
    <source>
        <dbReference type="SAM" id="Coils"/>
    </source>
</evidence>
<keyword evidence="3" id="KW-0812">Transmembrane</keyword>
<dbReference type="AlphaFoldDB" id="A0A0D2MJ70"/>
<accession>A0A0D2MJ70</accession>
<keyword evidence="3" id="KW-0472">Membrane</keyword>
<evidence type="ECO:0000313" key="6">
    <source>
        <dbReference type="Proteomes" id="UP000054498"/>
    </source>
</evidence>
<dbReference type="RefSeq" id="XP_013902079.1">
    <property type="nucleotide sequence ID" value="XM_014046625.1"/>
</dbReference>
<sequence>MLLAKNRRLEHELTMARLAAAETEQRLDAAQGQVSELEGKLEDKEALVKQLEEDLLETRGAAKAAAGAQRAALLSLDGAGSLDAPTPRGGGGASFSGVGSGADEESVVRVLVGQRERLRARVKELEEQLSAARGAAEAARRQLEAARADNVALVERLRYVGGYRQQAAARKDAAGGRPAGADVEAGGGAAGDVVGRYAQLYEDRINPFQEFQGQQHEQKRRQMGVADKAMYGVGQLVYRSAAARLVAFCYLVVMHTLVFASLTHVTHRTSSQLMDHQHAALADHGHAARHDLTSLMTHDGTGATAGAAVAAAGEAAAKAAGRLLRRLLL</sequence>
<dbReference type="GO" id="GO:0006891">
    <property type="term" value="P:intra-Golgi vesicle-mediated transport"/>
    <property type="evidence" value="ECO:0007669"/>
    <property type="project" value="InterPro"/>
</dbReference>
<dbReference type="Proteomes" id="UP000054498">
    <property type="component" value="Unassembled WGS sequence"/>
</dbReference>
<dbReference type="GeneID" id="25737770"/>
<dbReference type="GO" id="GO:0000139">
    <property type="term" value="C:Golgi membrane"/>
    <property type="evidence" value="ECO:0007669"/>
    <property type="project" value="InterPro"/>
</dbReference>
<gene>
    <name evidence="5" type="ORF">MNEG_4893</name>
</gene>
<dbReference type="Pfam" id="PF08172">
    <property type="entry name" value="CASP_C"/>
    <property type="match status" value="1"/>
</dbReference>
<proteinExistence type="predicted"/>
<dbReference type="KEGG" id="mng:MNEG_4893"/>
<dbReference type="PANTHER" id="PTHR14043:SF2">
    <property type="entry name" value="HOMEOBOX PROTEIN CUT"/>
    <property type="match status" value="1"/>
</dbReference>
<feature type="transmembrane region" description="Helical" evidence="3">
    <location>
        <begin position="245"/>
        <end position="265"/>
    </location>
</feature>
<evidence type="ECO:0000259" key="4">
    <source>
        <dbReference type="Pfam" id="PF08172"/>
    </source>
</evidence>
<protein>
    <submittedName>
        <fullName evidence="5">Protein CASP</fullName>
    </submittedName>
</protein>
<keyword evidence="3" id="KW-1133">Transmembrane helix</keyword>
<evidence type="ECO:0000256" key="1">
    <source>
        <dbReference type="ARBA" id="ARBA00023054"/>
    </source>
</evidence>
<feature type="coiled-coil region" evidence="2">
    <location>
        <begin position="6"/>
        <end position="61"/>
    </location>
</feature>
<dbReference type="EMBL" id="KK100922">
    <property type="protein sequence ID" value="KIZ03060.1"/>
    <property type="molecule type" value="Genomic_DNA"/>
</dbReference>
<keyword evidence="1 2" id="KW-0175">Coiled coil</keyword>
<evidence type="ECO:0000256" key="3">
    <source>
        <dbReference type="SAM" id="Phobius"/>
    </source>
</evidence>
<dbReference type="InterPro" id="IPR012955">
    <property type="entry name" value="CASP_C"/>
</dbReference>